<evidence type="ECO:0000313" key="2">
    <source>
        <dbReference type="Proteomes" id="UP000789525"/>
    </source>
</evidence>
<gene>
    <name evidence="1" type="ORF">ACOLOM_LOCUS7892</name>
</gene>
<proteinExistence type="predicted"/>
<organism evidence="1 2">
    <name type="scientific">Acaulospora colombiana</name>
    <dbReference type="NCBI Taxonomy" id="27376"/>
    <lineage>
        <taxon>Eukaryota</taxon>
        <taxon>Fungi</taxon>
        <taxon>Fungi incertae sedis</taxon>
        <taxon>Mucoromycota</taxon>
        <taxon>Glomeromycotina</taxon>
        <taxon>Glomeromycetes</taxon>
        <taxon>Diversisporales</taxon>
        <taxon>Acaulosporaceae</taxon>
        <taxon>Acaulospora</taxon>
    </lineage>
</organism>
<name>A0ACA9NB93_9GLOM</name>
<reference evidence="1" key="1">
    <citation type="submission" date="2021-06" db="EMBL/GenBank/DDBJ databases">
        <authorList>
            <person name="Kallberg Y."/>
            <person name="Tangrot J."/>
            <person name="Rosling A."/>
        </authorList>
    </citation>
    <scope>NUCLEOTIDE SEQUENCE</scope>
    <source>
        <strain evidence="1">CL356</strain>
    </source>
</reference>
<accession>A0ACA9NB93</accession>
<protein>
    <submittedName>
        <fullName evidence="1">1133_t:CDS:1</fullName>
    </submittedName>
</protein>
<comment type="caution">
    <text evidence="1">The sequence shown here is derived from an EMBL/GenBank/DDBJ whole genome shotgun (WGS) entry which is preliminary data.</text>
</comment>
<keyword evidence="2" id="KW-1185">Reference proteome</keyword>
<evidence type="ECO:0000313" key="1">
    <source>
        <dbReference type="EMBL" id="CAG8639597.1"/>
    </source>
</evidence>
<dbReference type="Proteomes" id="UP000789525">
    <property type="component" value="Unassembled WGS sequence"/>
</dbReference>
<dbReference type="EMBL" id="CAJVPT010019187">
    <property type="protein sequence ID" value="CAG8639597.1"/>
    <property type="molecule type" value="Genomic_DNA"/>
</dbReference>
<sequence length="554" mass="63583">MEFLSLNRTIITESPPFTKNWTGLNGTWFKRFVQASEELGPVSTAIVEEKARENEGEEIQDEFKPPSKRLKRDEPEKIPESTKDLNVCAILSLRPRHFGKTLFLSTLSSYYDIKNKEQFKQIFGDLYIGKKPTPLATSFLILELNFSKLRTNETYDIFNANFHTNLNMHMSLFMNRYQQELGRYSQVIDVNADALANFLRLTKAVQSSGHKLYVFIDEYDASMIEALRNETIFQDLTNNHKESVFIKSKIVLIESSFRPFYGLLKTACDKGIARVFQTGVIPIVISGFNISADLALREEFWDLYGFKKSDVELLLDNAFGNGDSDDTSIIIKKLLHFPSDPHTLLSQATLNLINNPLGKSILTEALNRCLESKNGIEQRFRLIELAADRIPLLSFLFYTAEFIAEALKIYDWKKEDLMSVRECFQILEGENNIEPLCRFVELALLKPLKDNSVKHANDEALRQAFLDTLILTLHTDIEPEFLVYSQSSNLGEKAIDLVKTSTRRRIAIEFDNIRMEYIKLDGARGSWQEATQVSRSLVSKSEDEILSFEIFLVY</sequence>